<reference evidence="13 14" key="1">
    <citation type="submission" date="2019-07" db="EMBL/GenBank/DDBJ databases">
        <title>Whole genome shotgun sequence of Chitinophaga cymbidii NBRC 109752.</title>
        <authorList>
            <person name="Hosoyama A."/>
            <person name="Uohara A."/>
            <person name="Ohji S."/>
            <person name="Ichikawa N."/>
        </authorList>
    </citation>
    <scope>NUCLEOTIDE SEQUENCE [LARGE SCALE GENOMIC DNA]</scope>
    <source>
        <strain evidence="13 14">NBRC 109752</strain>
    </source>
</reference>
<dbReference type="SUPFAM" id="SSF56935">
    <property type="entry name" value="Porins"/>
    <property type="match status" value="1"/>
</dbReference>
<comment type="similarity">
    <text evidence="8 9">Belongs to the TonB-dependent receptor family.</text>
</comment>
<dbReference type="InterPro" id="IPR023997">
    <property type="entry name" value="TonB-dep_OMP_SusC/RagA_CS"/>
</dbReference>
<dbReference type="NCBIfam" id="TIGR04057">
    <property type="entry name" value="SusC_RagA_signa"/>
    <property type="match status" value="1"/>
</dbReference>
<evidence type="ECO:0000256" key="7">
    <source>
        <dbReference type="ARBA" id="ARBA00023237"/>
    </source>
</evidence>
<evidence type="ECO:0000256" key="9">
    <source>
        <dbReference type="RuleBase" id="RU003357"/>
    </source>
</evidence>
<comment type="caution">
    <text evidence="13">The sequence shown here is derived from an EMBL/GenBank/DDBJ whole genome shotgun (WGS) entry which is preliminary data.</text>
</comment>
<feature type="signal peptide" evidence="10">
    <location>
        <begin position="1"/>
        <end position="17"/>
    </location>
</feature>
<dbReference type="Pfam" id="PF07715">
    <property type="entry name" value="Plug"/>
    <property type="match status" value="1"/>
</dbReference>
<evidence type="ECO:0000256" key="6">
    <source>
        <dbReference type="ARBA" id="ARBA00023136"/>
    </source>
</evidence>
<dbReference type="AlphaFoldDB" id="A0A512RQX3"/>
<dbReference type="InterPro" id="IPR023996">
    <property type="entry name" value="TonB-dep_OMP_SusC/RagA"/>
</dbReference>
<dbReference type="InterPro" id="IPR039426">
    <property type="entry name" value="TonB-dep_rcpt-like"/>
</dbReference>
<keyword evidence="14" id="KW-1185">Reference proteome</keyword>
<protein>
    <submittedName>
        <fullName evidence="13">SusC/RagA family TonB-linked outer membrane protein</fullName>
    </submittedName>
</protein>
<keyword evidence="10" id="KW-0732">Signal</keyword>
<dbReference type="InterPro" id="IPR036942">
    <property type="entry name" value="Beta-barrel_TonB_sf"/>
</dbReference>
<evidence type="ECO:0000256" key="1">
    <source>
        <dbReference type="ARBA" id="ARBA00004571"/>
    </source>
</evidence>
<dbReference type="NCBIfam" id="TIGR04056">
    <property type="entry name" value="OMP_RagA_SusC"/>
    <property type="match status" value="1"/>
</dbReference>
<dbReference type="InterPro" id="IPR037066">
    <property type="entry name" value="Plug_dom_sf"/>
</dbReference>
<dbReference type="InterPro" id="IPR012910">
    <property type="entry name" value="Plug_dom"/>
</dbReference>
<feature type="chain" id="PRO_5021952832" evidence="10">
    <location>
        <begin position="18"/>
        <end position="1094"/>
    </location>
</feature>
<evidence type="ECO:0000256" key="8">
    <source>
        <dbReference type="PROSITE-ProRule" id="PRU01360"/>
    </source>
</evidence>
<feature type="domain" description="TonB-dependent receptor-like beta-barrel" evidence="11">
    <location>
        <begin position="515"/>
        <end position="879"/>
    </location>
</feature>
<dbReference type="SUPFAM" id="SSF49464">
    <property type="entry name" value="Carboxypeptidase regulatory domain-like"/>
    <property type="match status" value="1"/>
</dbReference>
<evidence type="ECO:0000313" key="13">
    <source>
        <dbReference type="EMBL" id="GEP98080.1"/>
    </source>
</evidence>
<evidence type="ECO:0000256" key="5">
    <source>
        <dbReference type="ARBA" id="ARBA00023077"/>
    </source>
</evidence>
<keyword evidence="3 8" id="KW-1134">Transmembrane beta strand</keyword>
<evidence type="ECO:0000259" key="12">
    <source>
        <dbReference type="Pfam" id="PF07715"/>
    </source>
</evidence>
<keyword evidence="4 8" id="KW-0812">Transmembrane</keyword>
<keyword evidence="7 8" id="KW-0998">Cell outer membrane</keyword>
<dbReference type="InterPro" id="IPR000531">
    <property type="entry name" value="Beta-barrel_TonB"/>
</dbReference>
<keyword evidence="2 8" id="KW-0813">Transport</keyword>
<evidence type="ECO:0000256" key="4">
    <source>
        <dbReference type="ARBA" id="ARBA00022692"/>
    </source>
</evidence>
<dbReference type="Pfam" id="PF00593">
    <property type="entry name" value="TonB_dep_Rec_b-barrel"/>
    <property type="match status" value="1"/>
</dbReference>
<evidence type="ECO:0000256" key="3">
    <source>
        <dbReference type="ARBA" id="ARBA00022452"/>
    </source>
</evidence>
<name>A0A512RQX3_9BACT</name>
<dbReference type="Proteomes" id="UP000321436">
    <property type="component" value="Unassembled WGS sequence"/>
</dbReference>
<evidence type="ECO:0000256" key="2">
    <source>
        <dbReference type="ARBA" id="ARBA00022448"/>
    </source>
</evidence>
<dbReference type="RefSeq" id="WP_186831203.1">
    <property type="nucleotide sequence ID" value="NZ_BKAU01000005.1"/>
</dbReference>
<keyword evidence="5 9" id="KW-0798">TonB box</keyword>
<dbReference type="Gene3D" id="2.170.130.10">
    <property type="entry name" value="TonB-dependent receptor, plug domain"/>
    <property type="match status" value="1"/>
</dbReference>
<dbReference type="Gene3D" id="2.40.170.20">
    <property type="entry name" value="TonB-dependent receptor, beta-barrel domain"/>
    <property type="match status" value="1"/>
</dbReference>
<feature type="domain" description="TonB-dependent receptor plug" evidence="12">
    <location>
        <begin position="203"/>
        <end position="347"/>
    </location>
</feature>
<dbReference type="InterPro" id="IPR008969">
    <property type="entry name" value="CarboxyPept-like_regulatory"/>
</dbReference>
<comment type="subcellular location">
    <subcellularLocation>
        <location evidence="1 8">Cell outer membrane</location>
        <topology evidence="1 8">Multi-pass membrane protein</topology>
    </subcellularLocation>
</comment>
<proteinExistence type="inferred from homology"/>
<dbReference type="Pfam" id="PF13715">
    <property type="entry name" value="CarbopepD_reg_2"/>
    <property type="match status" value="1"/>
</dbReference>
<gene>
    <name evidence="13" type="ORF">CCY01nite_43400</name>
</gene>
<dbReference type="EMBL" id="BKAU01000005">
    <property type="protein sequence ID" value="GEP98080.1"/>
    <property type="molecule type" value="Genomic_DNA"/>
</dbReference>
<evidence type="ECO:0000313" key="14">
    <source>
        <dbReference type="Proteomes" id="UP000321436"/>
    </source>
</evidence>
<accession>A0A512RQX3</accession>
<dbReference type="PROSITE" id="PS52016">
    <property type="entry name" value="TONB_DEPENDENT_REC_3"/>
    <property type="match status" value="1"/>
</dbReference>
<evidence type="ECO:0000259" key="11">
    <source>
        <dbReference type="Pfam" id="PF00593"/>
    </source>
</evidence>
<dbReference type="GO" id="GO:0009279">
    <property type="term" value="C:cell outer membrane"/>
    <property type="evidence" value="ECO:0007669"/>
    <property type="project" value="UniProtKB-SubCell"/>
</dbReference>
<evidence type="ECO:0000256" key="10">
    <source>
        <dbReference type="SAM" id="SignalP"/>
    </source>
</evidence>
<organism evidence="13 14">
    <name type="scientific">Chitinophaga cymbidii</name>
    <dbReference type="NCBI Taxonomy" id="1096750"/>
    <lineage>
        <taxon>Bacteria</taxon>
        <taxon>Pseudomonadati</taxon>
        <taxon>Bacteroidota</taxon>
        <taxon>Chitinophagia</taxon>
        <taxon>Chitinophagales</taxon>
        <taxon>Chitinophagaceae</taxon>
        <taxon>Chitinophaga</taxon>
    </lineage>
</organism>
<keyword evidence="6 8" id="KW-0472">Membrane</keyword>
<sequence>MKLTTLMLLVTCCMASARSFSQKVSLQVQEVSLKAVIADIKKQTGYTFFYNEEWLEKGNAVTLNLRNADLHTVLDEVFKNQPLRYRLINKTIVLALKSEPAQATVPLPPVKVRVMDATGKPLAGASVLNRSTRKTGITDAEGMCTVEAVAGDVIEVSFIGYATQVVTLPEGRMNTWDILLKQANSKLDEVQVIAYGTTIRRFSTGSIGTLKAADIEKQPVGNPLAALQGRIAGLNISATGGAPGAAIKVQVRGKNSLTNGSDPLFIIDGVPFAPGNENINQHFSLASTGTPSNFATVSPSSVTRGNTTLTAGLSPFQIINPADIESIEVLRDADATAIYGSRGANGVILITTRKGAPGKTVFNAQVYTGASKVTRLWKMMNTQEYVKMRREAFSNANRPLTPADAYDLLIWDTTAYTDWQRLLIGGTAHTTDANARLSGGNERTQFMLGAGFRRETNVFPGEHANVRGSLQTYISNTSRNERFQTQLRINYGATRNESAGSMPGIDLPPNAPSPYDAGGKLNWGPEGARFANPMAGLLKQANMDMENMLANLQLSYKLAKGLVLKTSLGHNSIHTKENNIIPVASLDPLNTQTGSFSLSNSRLKSWLAEPQLEYAFRYRDMKMTALAGGTWQYNNRTSSSVTGRGYTDDAFISMLNAADGLSASNSYVRYKYAAAFGRFTWRWHDRYLLNLSGRRDGSSRFGDGRKFSNFGAVGMGWIFYQEPALKHALRFLSFGKLRGSYGITGSDQIGDYMYLNTWSPAAAKADGLPALMPDALFNDAFNWERNRKLEGSLELGFWNDRVLTTVSYYRNRSNNQLVQYKLPAQTGFAGVIRNFPALIQNSGWEFEINARPLERAFTWNTAANLSLPRNILKSFPGIESSSYNNIYVVGQSINLIRAYVVEGVNPQTGVYTLKDVNRDGTANLLDQQVIGHTDPAFFGGWSNSFAYKGVELDVFLEFKKIFGYNQYYASAYAGDMQNRLASLTDRWQQPGDADAKFQQATAFSSPAFTMASRIRSSDIAYGNNSYMRLKSLMLSYNLPADRLKPAGIKACRIYFQGYNLFTWSSNREGDPEAPISTLGIPPLRTVTAGLNITI</sequence>